<proteinExistence type="predicted"/>
<sequence>MWQKIGKVTLTPRIQSAPSDVPVLTFANSILSHEKRGACNNRLRNSEALLLKLMVGVHAPGMSL</sequence>
<dbReference type="AlphaFoldDB" id="A0A517T8S0"/>
<keyword evidence="2" id="KW-1185">Reference proteome</keyword>
<evidence type="ECO:0000313" key="1">
    <source>
        <dbReference type="EMBL" id="QDT64774.1"/>
    </source>
</evidence>
<gene>
    <name evidence="1" type="ORF">V22_20150</name>
</gene>
<dbReference type="Proteomes" id="UP000319976">
    <property type="component" value="Chromosome"/>
</dbReference>
<reference evidence="1 2" key="1">
    <citation type="submission" date="2019-02" db="EMBL/GenBank/DDBJ databases">
        <title>Deep-cultivation of Planctomycetes and their phenomic and genomic characterization uncovers novel biology.</title>
        <authorList>
            <person name="Wiegand S."/>
            <person name="Jogler M."/>
            <person name="Boedeker C."/>
            <person name="Pinto D."/>
            <person name="Vollmers J."/>
            <person name="Rivas-Marin E."/>
            <person name="Kohn T."/>
            <person name="Peeters S.H."/>
            <person name="Heuer A."/>
            <person name="Rast P."/>
            <person name="Oberbeckmann S."/>
            <person name="Bunk B."/>
            <person name="Jeske O."/>
            <person name="Meyerdierks A."/>
            <person name="Storesund J.E."/>
            <person name="Kallscheuer N."/>
            <person name="Luecker S."/>
            <person name="Lage O.M."/>
            <person name="Pohl T."/>
            <person name="Merkel B.J."/>
            <person name="Hornburger P."/>
            <person name="Mueller R.-W."/>
            <person name="Bruemmer F."/>
            <person name="Labrenz M."/>
            <person name="Spormann A.M."/>
            <person name="Op den Camp H."/>
            <person name="Overmann J."/>
            <person name="Amann R."/>
            <person name="Jetten M.S.M."/>
            <person name="Mascher T."/>
            <person name="Medema M.H."/>
            <person name="Devos D.P."/>
            <person name="Kaster A.-K."/>
            <person name="Ovreas L."/>
            <person name="Rohde M."/>
            <person name="Galperin M.Y."/>
            <person name="Jogler C."/>
        </authorList>
    </citation>
    <scope>NUCLEOTIDE SEQUENCE [LARGE SCALE GENOMIC DNA]</scope>
    <source>
        <strain evidence="1 2">V22</strain>
    </source>
</reference>
<organism evidence="1 2">
    <name type="scientific">Calycomorphotria hydatis</name>
    <dbReference type="NCBI Taxonomy" id="2528027"/>
    <lineage>
        <taxon>Bacteria</taxon>
        <taxon>Pseudomonadati</taxon>
        <taxon>Planctomycetota</taxon>
        <taxon>Planctomycetia</taxon>
        <taxon>Planctomycetales</taxon>
        <taxon>Planctomycetaceae</taxon>
        <taxon>Calycomorphotria</taxon>
    </lineage>
</organism>
<name>A0A517T8S0_9PLAN</name>
<protein>
    <submittedName>
        <fullName evidence="1">Uncharacterized protein</fullName>
    </submittedName>
</protein>
<dbReference type="EMBL" id="CP036316">
    <property type="protein sequence ID" value="QDT64774.1"/>
    <property type="molecule type" value="Genomic_DNA"/>
</dbReference>
<evidence type="ECO:0000313" key="2">
    <source>
        <dbReference type="Proteomes" id="UP000319976"/>
    </source>
</evidence>
<accession>A0A517T8S0</accession>
<dbReference type="KEGG" id="chya:V22_20150"/>